<dbReference type="InterPro" id="IPR001867">
    <property type="entry name" value="OmpR/PhoB-type_DNA-bd"/>
</dbReference>
<feature type="domain" description="Response regulatory" evidence="9">
    <location>
        <begin position="6"/>
        <end position="119"/>
    </location>
</feature>
<accession>A0A5C4T144</accession>
<dbReference type="SMART" id="SM00862">
    <property type="entry name" value="Trans_reg_C"/>
    <property type="match status" value="1"/>
</dbReference>
<feature type="domain" description="OmpR/PhoB-type" evidence="10">
    <location>
        <begin position="133"/>
        <end position="232"/>
    </location>
</feature>
<keyword evidence="5 8" id="KW-0238">DNA-binding</keyword>
<keyword evidence="4" id="KW-0805">Transcription regulation</keyword>
<evidence type="ECO:0000256" key="7">
    <source>
        <dbReference type="PROSITE-ProRule" id="PRU00169"/>
    </source>
</evidence>
<dbReference type="GO" id="GO:0006355">
    <property type="term" value="P:regulation of DNA-templated transcription"/>
    <property type="evidence" value="ECO:0007669"/>
    <property type="project" value="InterPro"/>
</dbReference>
<evidence type="ECO:0000256" key="3">
    <source>
        <dbReference type="ARBA" id="ARBA00023012"/>
    </source>
</evidence>
<name>A0A5C4T144_9BACL</name>
<dbReference type="Proteomes" id="UP000307943">
    <property type="component" value="Unassembled WGS sequence"/>
</dbReference>
<sequence>MVSSVNILVVEDDNDISQLLCSIIRNSGYTPQPAFSGTEALLYLERQPWSMVLLDLMLPGMTGEELLGKIGERSGVPVLVISAKSERETKVSALRGGADDFITKPFDIEEVSARIDSHLRRYARMAQHAQPEPEVLRHRGLMLDIETKRVTAEGKELSLTAREYDILAMLLSSPKKVFTKANLYESVWGEPFYGDDNTINVHMSNLRSKLAKVAPDSEFIETVWGMGYRLKP</sequence>
<dbReference type="PROSITE" id="PS50110">
    <property type="entry name" value="RESPONSE_REGULATORY"/>
    <property type="match status" value="1"/>
</dbReference>
<feature type="DNA-binding region" description="OmpR/PhoB-type" evidence="8">
    <location>
        <begin position="133"/>
        <end position="232"/>
    </location>
</feature>
<evidence type="ECO:0000256" key="5">
    <source>
        <dbReference type="ARBA" id="ARBA00023125"/>
    </source>
</evidence>
<dbReference type="Gene3D" id="1.10.10.10">
    <property type="entry name" value="Winged helix-like DNA-binding domain superfamily/Winged helix DNA-binding domain"/>
    <property type="match status" value="1"/>
</dbReference>
<dbReference type="Gene3D" id="6.10.250.690">
    <property type="match status" value="1"/>
</dbReference>
<evidence type="ECO:0000256" key="8">
    <source>
        <dbReference type="PROSITE-ProRule" id="PRU01091"/>
    </source>
</evidence>
<keyword evidence="3" id="KW-0902">Two-component regulatory system</keyword>
<proteinExistence type="predicted"/>
<evidence type="ECO:0000256" key="6">
    <source>
        <dbReference type="ARBA" id="ARBA00023163"/>
    </source>
</evidence>
<dbReference type="PANTHER" id="PTHR48111:SF2">
    <property type="entry name" value="RESPONSE REGULATOR SAER"/>
    <property type="match status" value="1"/>
</dbReference>
<dbReference type="InterPro" id="IPR036388">
    <property type="entry name" value="WH-like_DNA-bd_sf"/>
</dbReference>
<evidence type="ECO:0000256" key="2">
    <source>
        <dbReference type="ARBA" id="ARBA00022553"/>
    </source>
</evidence>
<dbReference type="FunFam" id="1.10.10.10:FF:000018">
    <property type="entry name" value="DNA-binding response regulator ResD"/>
    <property type="match status" value="1"/>
</dbReference>
<dbReference type="SMART" id="SM00448">
    <property type="entry name" value="REC"/>
    <property type="match status" value="1"/>
</dbReference>
<dbReference type="Pfam" id="PF00072">
    <property type="entry name" value="Response_reg"/>
    <property type="match status" value="1"/>
</dbReference>
<dbReference type="InterPro" id="IPR039420">
    <property type="entry name" value="WalR-like"/>
</dbReference>
<evidence type="ECO:0000313" key="12">
    <source>
        <dbReference type="Proteomes" id="UP000307943"/>
    </source>
</evidence>
<comment type="caution">
    <text evidence="11">The sequence shown here is derived from an EMBL/GenBank/DDBJ whole genome shotgun (WGS) entry which is preliminary data.</text>
</comment>
<evidence type="ECO:0000256" key="1">
    <source>
        <dbReference type="ARBA" id="ARBA00004496"/>
    </source>
</evidence>
<dbReference type="GO" id="GO:0000156">
    <property type="term" value="F:phosphorelay response regulator activity"/>
    <property type="evidence" value="ECO:0007669"/>
    <property type="project" value="TreeGrafter"/>
</dbReference>
<dbReference type="InterPro" id="IPR011006">
    <property type="entry name" value="CheY-like_superfamily"/>
</dbReference>
<comment type="subcellular location">
    <subcellularLocation>
        <location evidence="1">Cytoplasm</location>
    </subcellularLocation>
</comment>
<dbReference type="PANTHER" id="PTHR48111">
    <property type="entry name" value="REGULATOR OF RPOS"/>
    <property type="match status" value="1"/>
</dbReference>
<dbReference type="GO" id="GO:0032993">
    <property type="term" value="C:protein-DNA complex"/>
    <property type="evidence" value="ECO:0007669"/>
    <property type="project" value="TreeGrafter"/>
</dbReference>
<protein>
    <submittedName>
        <fullName evidence="11">Response regulator transcription factor</fullName>
    </submittedName>
</protein>
<keyword evidence="6" id="KW-0804">Transcription</keyword>
<dbReference type="GO" id="GO:0005829">
    <property type="term" value="C:cytosol"/>
    <property type="evidence" value="ECO:0007669"/>
    <property type="project" value="TreeGrafter"/>
</dbReference>
<reference evidence="11 12" key="1">
    <citation type="submission" date="2019-05" db="EMBL/GenBank/DDBJ databases">
        <title>We sequenced the genome of Paenibacillus hemerocallicola KCTC 33185 for further insight into its adaptation and study the phylogeny of Paenibacillus.</title>
        <authorList>
            <person name="Narsing Rao M.P."/>
        </authorList>
    </citation>
    <scope>NUCLEOTIDE SEQUENCE [LARGE SCALE GENOMIC DNA]</scope>
    <source>
        <strain evidence="11 12">KCTC 33185</strain>
    </source>
</reference>
<dbReference type="SUPFAM" id="SSF52172">
    <property type="entry name" value="CheY-like"/>
    <property type="match status" value="1"/>
</dbReference>
<dbReference type="InterPro" id="IPR001789">
    <property type="entry name" value="Sig_transdc_resp-reg_receiver"/>
</dbReference>
<dbReference type="EMBL" id="VDCQ01000069">
    <property type="protein sequence ID" value="TNJ61957.1"/>
    <property type="molecule type" value="Genomic_DNA"/>
</dbReference>
<dbReference type="Pfam" id="PF00486">
    <property type="entry name" value="Trans_reg_C"/>
    <property type="match status" value="1"/>
</dbReference>
<feature type="modified residue" description="4-aspartylphosphate" evidence="7">
    <location>
        <position position="55"/>
    </location>
</feature>
<dbReference type="OrthoDB" id="1655504at2"/>
<dbReference type="Gene3D" id="3.40.50.2300">
    <property type="match status" value="1"/>
</dbReference>
<gene>
    <name evidence="11" type="ORF">FE784_33405</name>
</gene>
<dbReference type="AlphaFoldDB" id="A0A5C4T144"/>
<keyword evidence="2 7" id="KW-0597">Phosphoprotein</keyword>
<dbReference type="CDD" id="cd00383">
    <property type="entry name" value="trans_reg_C"/>
    <property type="match status" value="1"/>
</dbReference>
<dbReference type="PROSITE" id="PS51755">
    <property type="entry name" value="OMPR_PHOB"/>
    <property type="match status" value="1"/>
</dbReference>
<dbReference type="RefSeq" id="WP_139606591.1">
    <property type="nucleotide sequence ID" value="NZ_VDCQ01000069.1"/>
</dbReference>
<dbReference type="GO" id="GO:0000976">
    <property type="term" value="F:transcription cis-regulatory region binding"/>
    <property type="evidence" value="ECO:0007669"/>
    <property type="project" value="TreeGrafter"/>
</dbReference>
<evidence type="ECO:0000313" key="11">
    <source>
        <dbReference type="EMBL" id="TNJ61957.1"/>
    </source>
</evidence>
<evidence type="ECO:0000259" key="10">
    <source>
        <dbReference type="PROSITE" id="PS51755"/>
    </source>
</evidence>
<evidence type="ECO:0000259" key="9">
    <source>
        <dbReference type="PROSITE" id="PS50110"/>
    </source>
</evidence>
<keyword evidence="12" id="KW-1185">Reference proteome</keyword>
<organism evidence="11 12">
    <name type="scientific">Paenibacillus hemerocallicola</name>
    <dbReference type="NCBI Taxonomy" id="1172614"/>
    <lineage>
        <taxon>Bacteria</taxon>
        <taxon>Bacillati</taxon>
        <taxon>Bacillota</taxon>
        <taxon>Bacilli</taxon>
        <taxon>Bacillales</taxon>
        <taxon>Paenibacillaceae</taxon>
        <taxon>Paenibacillus</taxon>
    </lineage>
</organism>
<evidence type="ECO:0000256" key="4">
    <source>
        <dbReference type="ARBA" id="ARBA00023015"/>
    </source>
</evidence>